<reference evidence="11 12" key="1">
    <citation type="submission" date="2024-03" db="EMBL/GenBank/DDBJ databases">
        <title>The Acrasis kona genome and developmental transcriptomes reveal deep origins of eukaryotic multicellular pathways.</title>
        <authorList>
            <person name="Sheikh S."/>
            <person name="Fu C.-J."/>
            <person name="Brown M.W."/>
            <person name="Baldauf S.L."/>
        </authorList>
    </citation>
    <scope>NUCLEOTIDE SEQUENCE [LARGE SCALE GENOMIC DNA]</scope>
    <source>
        <strain evidence="11 12">ATCC MYA-3509</strain>
    </source>
</reference>
<evidence type="ECO:0000256" key="4">
    <source>
        <dbReference type="ARBA" id="ARBA00022692"/>
    </source>
</evidence>
<protein>
    <recommendedName>
        <fullName evidence="9">Mitochondrial pyruvate carrier</fullName>
    </recommendedName>
</protein>
<keyword evidence="12" id="KW-1185">Reference proteome</keyword>
<keyword evidence="5 9" id="KW-0999">Mitochondrion inner membrane</keyword>
<organism evidence="11 12">
    <name type="scientific">Acrasis kona</name>
    <dbReference type="NCBI Taxonomy" id="1008807"/>
    <lineage>
        <taxon>Eukaryota</taxon>
        <taxon>Discoba</taxon>
        <taxon>Heterolobosea</taxon>
        <taxon>Tetramitia</taxon>
        <taxon>Eutetramitia</taxon>
        <taxon>Acrasidae</taxon>
        <taxon>Acrasis</taxon>
    </lineage>
</organism>
<keyword evidence="6" id="KW-1133">Transmembrane helix</keyword>
<evidence type="ECO:0000256" key="6">
    <source>
        <dbReference type="ARBA" id="ARBA00022989"/>
    </source>
</evidence>
<comment type="caution">
    <text evidence="11">The sequence shown here is derived from an EMBL/GenBank/DDBJ whole genome shotgun (WGS) entry which is preliminary data.</text>
</comment>
<feature type="compositionally biased region" description="Low complexity" evidence="10">
    <location>
        <begin position="105"/>
        <end position="127"/>
    </location>
</feature>
<evidence type="ECO:0000256" key="5">
    <source>
        <dbReference type="ARBA" id="ARBA00022792"/>
    </source>
</evidence>
<keyword evidence="7 9" id="KW-0496">Mitochondrion</keyword>
<dbReference type="PANTHER" id="PTHR14154">
    <property type="entry name" value="UPF0041 BRAIN PROTEIN 44-RELATED"/>
    <property type="match status" value="1"/>
</dbReference>
<dbReference type="GO" id="GO:0006850">
    <property type="term" value="P:pyruvate import into mitochondria"/>
    <property type="evidence" value="ECO:0007669"/>
    <property type="project" value="InterPro"/>
</dbReference>
<evidence type="ECO:0000313" key="12">
    <source>
        <dbReference type="Proteomes" id="UP001431209"/>
    </source>
</evidence>
<name>A0AAW2ZLN5_9EUKA</name>
<feature type="region of interest" description="Disordered" evidence="10">
    <location>
        <begin position="105"/>
        <end position="133"/>
    </location>
</feature>
<keyword evidence="8" id="KW-0472">Membrane</keyword>
<comment type="similarity">
    <text evidence="2 9">Belongs to the mitochondrial pyruvate carrier (MPC) (TC 2.A.105) family.</text>
</comment>
<keyword evidence="4" id="KW-0812">Transmembrane</keyword>
<evidence type="ECO:0000256" key="10">
    <source>
        <dbReference type="SAM" id="MobiDB-lite"/>
    </source>
</evidence>
<dbReference type="Proteomes" id="UP001431209">
    <property type="component" value="Unassembled WGS sequence"/>
</dbReference>
<comment type="subcellular location">
    <subcellularLocation>
        <location evidence="1 9">Mitochondrion inner membrane</location>
        <topology evidence="1 9">Multi-pass membrane protein</topology>
    </subcellularLocation>
</comment>
<evidence type="ECO:0000256" key="7">
    <source>
        <dbReference type="ARBA" id="ARBA00023128"/>
    </source>
</evidence>
<accession>A0AAW2ZLN5</accession>
<evidence type="ECO:0000313" key="11">
    <source>
        <dbReference type="EMBL" id="KAL0490314.1"/>
    </source>
</evidence>
<proteinExistence type="inferred from homology"/>
<dbReference type="AlphaFoldDB" id="A0AAW2ZLN5"/>
<dbReference type="GO" id="GO:0005743">
    <property type="term" value="C:mitochondrial inner membrane"/>
    <property type="evidence" value="ECO:0007669"/>
    <property type="project" value="UniProtKB-SubCell"/>
</dbReference>
<evidence type="ECO:0000256" key="8">
    <source>
        <dbReference type="ARBA" id="ARBA00023136"/>
    </source>
</evidence>
<gene>
    <name evidence="11" type="ORF">AKO1_009440</name>
</gene>
<dbReference type="InterPro" id="IPR005336">
    <property type="entry name" value="MPC"/>
</dbReference>
<evidence type="ECO:0000256" key="3">
    <source>
        <dbReference type="ARBA" id="ARBA00022448"/>
    </source>
</evidence>
<dbReference type="EMBL" id="JAOPGA020001662">
    <property type="protein sequence ID" value="KAL0490314.1"/>
    <property type="molecule type" value="Genomic_DNA"/>
</dbReference>
<keyword evidence="11" id="KW-0670">Pyruvate</keyword>
<comment type="function">
    <text evidence="9">Mediates the uptake of pyruvate into mitochondria.</text>
</comment>
<evidence type="ECO:0000256" key="1">
    <source>
        <dbReference type="ARBA" id="ARBA00004448"/>
    </source>
</evidence>
<evidence type="ECO:0000256" key="9">
    <source>
        <dbReference type="RuleBase" id="RU363100"/>
    </source>
</evidence>
<sequence>MSLIKTLWDSPIGIRTTHFWGPAANWGIVLAGLSDINRPKEKISLSMSTAMVLYSALFMRFALRVQPRNLLLFTCHAANETIQLYHWSRAVKYNYFEDKVETPVTTTPAAPVTPVTTKPASTPAPVVKDAPKQ</sequence>
<evidence type="ECO:0000256" key="2">
    <source>
        <dbReference type="ARBA" id="ARBA00006416"/>
    </source>
</evidence>
<dbReference type="Pfam" id="PF03650">
    <property type="entry name" value="MPC"/>
    <property type="match status" value="1"/>
</dbReference>
<keyword evidence="3 9" id="KW-0813">Transport</keyword>